<dbReference type="GO" id="GO:0016020">
    <property type="term" value="C:membrane"/>
    <property type="evidence" value="ECO:0007669"/>
    <property type="project" value="TreeGrafter"/>
</dbReference>
<reference evidence="5 6" key="1">
    <citation type="submission" date="2016-08" db="EMBL/GenBank/DDBJ databases">
        <authorList>
            <person name="Seilhamer J.J."/>
        </authorList>
    </citation>
    <scope>NUCLEOTIDE SEQUENCE [LARGE SCALE GENOMIC DNA]</scope>
    <source>
        <strain evidence="5 6">KCTC 42603</strain>
    </source>
</reference>
<feature type="domain" description="AMP-dependent synthetase/ligase" evidence="4">
    <location>
        <begin position="22"/>
        <end position="393"/>
    </location>
</feature>
<dbReference type="PANTHER" id="PTHR43272:SF33">
    <property type="entry name" value="AMP-BINDING DOMAIN-CONTAINING PROTEIN-RELATED"/>
    <property type="match status" value="1"/>
</dbReference>
<sequence length="556" mass="61721">MCADFIAEDQQVLLTPLAMMYRWERERPDETYLVQPVDALYQSYSFSRIMDLARRVATRLDDLALPAGSRIGIFAKNCVEWFITDLGIMMAGHISVPIFASAGGETLNFVIRHADIKLLFVGKLDKPVLQHPTIPANLRTVAFPYPDIPAGQQWEEFIDCAPMTDSPDRGLDDVMTIIYTSGSTGEPKGVVHSFRSVCWAAANSLEALTFCASDRMMSYLPLAHITERVLVELASFYSGGKIYFVESLDTFQRDVVHCQPTLFISVPRLWTKFQQGILAKIPQKKLSLLLKIPFISSMVKNKIQQGLGLSQARLFASGSAPLAPAIISWFNKIGIPISEGWGMTENSAYGTACVPFRSDKIGCIGSAYRGVNIRIGEDGEIQVKSPCNMVEYYLDPVKTAEVLTPDGFLKTGDKGAIDNDGFVRITGRLKDIFKTEKGKYVTPAPIEARIMENDLVEQVCVVGTGLPQPIALVVLGEKGALQPKLTQETRLQSTLTALNSTLESHQKLDRIVVMPEEWTIENGLLTPTLKVKRHILEDKFRDVIMGSYTDSVVWVK</sequence>
<dbReference type="Pfam" id="PF23562">
    <property type="entry name" value="AMP-binding_C_3"/>
    <property type="match status" value="1"/>
</dbReference>
<dbReference type="InterPro" id="IPR020845">
    <property type="entry name" value="AMP-binding_CS"/>
</dbReference>
<dbReference type="GO" id="GO:0004467">
    <property type="term" value="F:long-chain fatty acid-CoA ligase activity"/>
    <property type="evidence" value="ECO:0007669"/>
    <property type="project" value="UniProtKB-EC"/>
</dbReference>
<evidence type="ECO:0000256" key="1">
    <source>
        <dbReference type="ARBA" id="ARBA00022741"/>
    </source>
</evidence>
<evidence type="ECO:0000259" key="4">
    <source>
        <dbReference type="Pfam" id="PF00501"/>
    </source>
</evidence>
<dbReference type="InterPro" id="IPR042099">
    <property type="entry name" value="ANL_N_sf"/>
</dbReference>
<protein>
    <submittedName>
        <fullName evidence="5">AMP-dependent synthetase</fullName>
    </submittedName>
</protein>
<dbReference type="AlphaFoldDB" id="A0A1E7ZBI4"/>
<gene>
    <name evidence="5" type="ORF">BFC18_10560</name>
</gene>
<accession>A0A1E7ZBI4</accession>
<keyword evidence="6" id="KW-1185">Reference proteome</keyword>
<dbReference type="EMBL" id="MDHN01000021">
    <property type="protein sequence ID" value="OFC70883.1"/>
    <property type="molecule type" value="Genomic_DNA"/>
</dbReference>
<dbReference type="GO" id="GO:0005524">
    <property type="term" value="F:ATP binding"/>
    <property type="evidence" value="ECO:0007669"/>
    <property type="project" value="UniProtKB-KW"/>
</dbReference>
<dbReference type="PANTHER" id="PTHR43272">
    <property type="entry name" value="LONG-CHAIN-FATTY-ACID--COA LIGASE"/>
    <property type="match status" value="1"/>
</dbReference>
<evidence type="ECO:0000313" key="5">
    <source>
        <dbReference type="EMBL" id="OFC70883.1"/>
    </source>
</evidence>
<dbReference type="Pfam" id="PF00501">
    <property type="entry name" value="AMP-binding"/>
    <property type="match status" value="1"/>
</dbReference>
<dbReference type="RefSeq" id="WP_070125276.1">
    <property type="nucleotide sequence ID" value="NZ_MDHN01000021.1"/>
</dbReference>
<keyword evidence="1" id="KW-0547">Nucleotide-binding</keyword>
<comment type="caution">
    <text evidence="5">The sequence shown here is derived from an EMBL/GenBank/DDBJ whole genome shotgun (WGS) entry which is preliminary data.</text>
</comment>
<dbReference type="InterPro" id="IPR000873">
    <property type="entry name" value="AMP-dep_synth/lig_dom"/>
</dbReference>
<evidence type="ECO:0000313" key="6">
    <source>
        <dbReference type="Proteomes" id="UP000175691"/>
    </source>
</evidence>
<dbReference type="Gene3D" id="3.30.300.30">
    <property type="match status" value="1"/>
</dbReference>
<dbReference type="SUPFAM" id="SSF56801">
    <property type="entry name" value="Acetyl-CoA synthetase-like"/>
    <property type="match status" value="1"/>
</dbReference>
<dbReference type="InterPro" id="IPR045851">
    <property type="entry name" value="AMP-bd_C_sf"/>
</dbReference>
<name>A0A1E7ZBI4_9ALTE</name>
<dbReference type="Gene3D" id="3.40.50.12780">
    <property type="entry name" value="N-terminal domain of ligase-like"/>
    <property type="match status" value="1"/>
</dbReference>
<dbReference type="Proteomes" id="UP000175691">
    <property type="component" value="Unassembled WGS sequence"/>
</dbReference>
<dbReference type="OrthoDB" id="9803968at2"/>
<evidence type="ECO:0000256" key="2">
    <source>
        <dbReference type="ARBA" id="ARBA00022840"/>
    </source>
</evidence>
<proteinExistence type="predicted"/>
<keyword evidence="2" id="KW-0067">ATP-binding</keyword>
<evidence type="ECO:0000256" key="3">
    <source>
        <dbReference type="ARBA" id="ARBA00024484"/>
    </source>
</evidence>
<comment type="catalytic activity">
    <reaction evidence="3">
        <text>a long-chain fatty acid + ATP + CoA = a long-chain fatty acyl-CoA + AMP + diphosphate</text>
        <dbReference type="Rhea" id="RHEA:15421"/>
        <dbReference type="ChEBI" id="CHEBI:30616"/>
        <dbReference type="ChEBI" id="CHEBI:33019"/>
        <dbReference type="ChEBI" id="CHEBI:57287"/>
        <dbReference type="ChEBI" id="CHEBI:57560"/>
        <dbReference type="ChEBI" id="CHEBI:83139"/>
        <dbReference type="ChEBI" id="CHEBI:456215"/>
        <dbReference type="EC" id="6.2.1.3"/>
    </reaction>
    <physiologicalReaction direction="left-to-right" evidence="3">
        <dbReference type="Rhea" id="RHEA:15422"/>
    </physiologicalReaction>
</comment>
<organism evidence="5 6">
    <name type="scientific">Alteromonas confluentis</name>
    <dbReference type="NCBI Taxonomy" id="1656094"/>
    <lineage>
        <taxon>Bacteria</taxon>
        <taxon>Pseudomonadati</taxon>
        <taxon>Pseudomonadota</taxon>
        <taxon>Gammaproteobacteria</taxon>
        <taxon>Alteromonadales</taxon>
        <taxon>Alteromonadaceae</taxon>
        <taxon>Alteromonas/Salinimonas group</taxon>
        <taxon>Alteromonas</taxon>
    </lineage>
</organism>
<dbReference type="STRING" id="1656094.BFC18_10560"/>
<dbReference type="PROSITE" id="PS00455">
    <property type="entry name" value="AMP_BINDING"/>
    <property type="match status" value="1"/>
</dbReference>